<keyword evidence="1" id="KW-0175">Coiled coil</keyword>
<feature type="compositionally biased region" description="Polar residues" evidence="2">
    <location>
        <begin position="1"/>
        <end position="11"/>
    </location>
</feature>
<name>A0AAV9IW15_CYACA</name>
<accession>A0AAV9IW15</accession>
<dbReference type="AlphaFoldDB" id="A0AAV9IW15"/>
<protein>
    <recommendedName>
        <fullName evidence="5">SWI5-dependent HO expression protein 3</fullName>
    </recommendedName>
</protein>
<gene>
    <name evidence="3" type="ORF">CDCA_CDCA07G2023</name>
</gene>
<evidence type="ECO:0000313" key="4">
    <source>
        <dbReference type="Proteomes" id="UP001301350"/>
    </source>
</evidence>
<evidence type="ECO:0000256" key="2">
    <source>
        <dbReference type="SAM" id="MobiDB-lite"/>
    </source>
</evidence>
<keyword evidence="4" id="KW-1185">Reference proteome</keyword>
<dbReference type="EMBL" id="JANCYW010000007">
    <property type="protein sequence ID" value="KAK4535998.1"/>
    <property type="molecule type" value="Genomic_DNA"/>
</dbReference>
<feature type="region of interest" description="Disordered" evidence="2">
    <location>
        <begin position="1"/>
        <end position="40"/>
    </location>
</feature>
<comment type="caution">
    <text evidence="3">The sequence shown here is derived from an EMBL/GenBank/DDBJ whole genome shotgun (WGS) entry which is preliminary data.</text>
</comment>
<organism evidence="3 4">
    <name type="scientific">Cyanidium caldarium</name>
    <name type="common">Red alga</name>
    <dbReference type="NCBI Taxonomy" id="2771"/>
    <lineage>
        <taxon>Eukaryota</taxon>
        <taxon>Rhodophyta</taxon>
        <taxon>Bangiophyceae</taxon>
        <taxon>Cyanidiales</taxon>
        <taxon>Cyanidiaceae</taxon>
        <taxon>Cyanidium</taxon>
    </lineage>
</organism>
<evidence type="ECO:0008006" key="5">
    <source>
        <dbReference type="Google" id="ProtNLM"/>
    </source>
</evidence>
<reference evidence="3 4" key="1">
    <citation type="submission" date="2022-07" db="EMBL/GenBank/DDBJ databases">
        <title>Genome-wide signatures of adaptation to extreme environments.</title>
        <authorList>
            <person name="Cho C.H."/>
            <person name="Yoon H.S."/>
        </authorList>
    </citation>
    <scope>NUCLEOTIDE SEQUENCE [LARGE SCALE GENOMIC DNA]</scope>
    <source>
        <strain evidence="3 4">DBV 063 E5</strain>
    </source>
</reference>
<evidence type="ECO:0000256" key="1">
    <source>
        <dbReference type="SAM" id="Coils"/>
    </source>
</evidence>
<proteinExistence type="predicted"/>
<dbReference type="Proteomes" id="UP001301350">
    <property type="component" value="Unassembled WGS sequence"/>
</dbReference>
<feature type="region of interest" description="Disordered" evidence="2">
    <location>
        <begin position="120"/>
        <end position="146"/>
    </location>
</feature>
<evidence type="ECO:0000313" key="3">
    <source>
        <dbReference type="EMBL" id="KAK4535998.1"/>
    </source>
</evidence>
<feature type="coiled-coil region" evidence="1">
    <location>
        <begin position="179"/>
        <end position="326"/>
    </location>
</feature>
<sequence length="364" mass="40029">MPRSTSSPSGNKENRQGGRGSTLPLADGPPLQGRSTPANVQQELHALERALLKPMVAPAVEQASLERQTRSLRRRNEMLQAHIRNFRQPDSAPAATAVTTETPANLSATERERIVREWRERRRRPMGSAASPARSVVSSSSAGSARSWRRAMQHHRVSADFSKPATAPVSTPAAPDTSIQELEQHLAHLLELKADAEEEAAQWQAKALTAEQQNERLRTDLGRAQSALDGKQEQLDQAARETQRFADELAQMRLALRTAEAAGERARAEAQSAAAERDQAVQRLEQMRREYQEDLALMSRGDEDDLRKLQLACEQQERVIEDLRRRWVRLSAMIEDVISGPGTLTSASTTGDAVAAAAAPVAPV</sequence>
<feature type="compositionally biased region" description="Low complexity" evidence="2">
    <location>
        <begin position="127"/>
        <end position="146"/>
    </location>
</feature>